<proteinExistence type="predicted"/>
<dbReference type="SUPFAM" id="SSF50475">
    <property type="entry name" value="FMN-binding split barrel"/>
    <property type="match status" value="1"/>
</dbReference>
<dbReference type="RefSeq" id="WP_163496259.1">
    <property type="nucleotide sequence ID" value="NZ_CP048711.1"/>
</dbReference>
<organism evidence="1 2">
    <name type="scientific">Kineobactrum salinum</name>
    <dbReference type="NCBI Taxonomy" id="2708301"/>
    <lineage>
        <taxon>Bacteria</taxon>
        <taxon>Pseudomonadati</taxon>
        <taxon>Pseudomonadota</taxon>
        <taxon>Gammaproteobacteria</taxon>
        <taxon>Cellvibrionales</taxon>
        <taxon>Halieaceae</taxon>
        <taxon>Kineobactrum</taxon>
    </lineage>
</organism>
<evidence type="ECO:0000313" key="2">
    <source>
        <dbReference type="Proteomes" id="UP000477680"/>
    </source>
</evidence>
<evidence type="ECO:0000313" key="1">
    <source>
        <dbReference type="EMBL" id="QIB66829.1"/>
    </source>
</evidence>
<gene>
    <name evidence="1" type="ORF">G3T16_16935</name>
</gene>
<dbReference type="EMBL" id="CP048711">
    <property type="protein sequence ID" value="QIB66829.1"/>
    <property type="molecule type" value="Genomic_DNA"/>
</dbReference>
<dbReference type="InterPro" id="IPR012349">
    <property type="entry name" value="Split_barrel_FMN-bd"/>
</dbReference>
<sequence length="335" mass="36299">MYRAITDISVLESLIGKAPRMMMEKAIDHLDSGAQQWIAYSPIIFLSFGFGTDNTITIAGGKAGFVKTGDHSMSIPKSMIDNHGLAKVGMATGSLILLPGIRETMRVNGVISRVDDSSIVVEVKECFTHCGKSIIRAEFWSGVAETSGLHVPEKFAEAGRYLAIATISGDGNADVSPKGDKAGDLAHIKEGALCFADRPGNKRFDSFRNILTQPKVSAIMVVPGTSQIMHFSGIASITDDDELRASFEVQNKIPLVVTIIENVTTNVFTSGALERAQLWTTKPIEYPFKPSEIMAKQTKLMKSKGLAERLVKAAASSSPGLLEKGMEHDYKKNLY</sequence>
<keyword evidence="2" id="KW-1185">Reference proteome</keyword>
<dbReference type="AlphaFoldDB" id="A0A6C0U648"/>
<accession>A0A6C0U648</accession>
<dbReference type="Proteomes" id="UP000477680">
    <property type="component" value="Chromosome"/>
</dbReference>
<dbReference type="PANTHER" id="PTHR42815:SF2">
    <property type="entry name" value="FAD-BINDING, PUTATIVE (AFU_ORTHOLOGUE AFUA_6G07600)-RELATED"/>
    <property type="match status" value="1"/>
</dbReference>
<reference evidence="1 2" key="1">
    <citation type="submission" date="2020-02" db="EMBL/GenBank/DDBJ databases">
        <title>Genome sequencing for Kineobactrum sp. M2.</title>
        <authorList>
            <person name="Park S.-J."/>
        </authorList>
    </citation>
    <scope>NUCLEOTIDE SEQUENCE [LARGE SCALE GENOMIC DNA]</scope>
    <source>
        <strain evidence="1 2">M2</strain>
    </source>
</reference>
<dbReference type="KEGG" id="kim:G3T16_16935"/>
<dbReference type="PANTHER" id="PTHR42815">
    <property type="entry name" value="FAD-BINDING, PUTATIVE (AFU_ORTHOLOGUE AFUA_6G07600)-RELATED"/>
    <property type="match status" value="1"/>
</dbReference>
<name>A0A6C0U648_9GAMM</name>
<dbReference type="Gene3D" id="2.30.110.10">
    <property type="entry name" value="Electron Transport, Fmn-binding Protein, Chain A"/>
    <property type="match status" value="1"/>
</dbReference>
<protein>
    <submittedName>
        <fullName evidence="1">Pyridoxamine 5-phosphate oxidase</fullName>
    </submittedName>
</protein>